<comment type="caution">
    <text evidence="1">The sequence shown here is derived from an EMBL/GenBank/DDBJ whole genome shotgun (WGS) entry which is preliminary data.</text>
</comment>
<name>A0A9P5PSB9_9AGAR</name>
<organism evidence="1 2">
    <name type="scientific">Rhodocollybia butyracea</name>
    <dbReference type="NCBI Taxonomy" id="206335"/>
    <lineage>
        <taxon>Eukaryota</taxon>
        <taxon>Fungi</taxon>
        <taxon>Dikarya</taxon>
        <taxon>Basidiomycota</taxon>
        <taxon>Agaricomycotina</taxon>
        <taxon>Agaricomycetes</taxon>
        <taxon>Agaricomycetidae</taxon>
        <taxon>Agaricales</taxon>
        <taxon>Marasmiineae</taxon>
        <taxon>Omphalotaceae</taxon>
        <taxon>Rhodocollybia</taxon>
    </lineage>
</organism>
<sequence length="176" mass="19934">MAINADDNSPLGTYRGTTTHYLIFLPLLLTAEIPSIEVSPLLSGAVRHRKYHRHRLSRCRPHWKVARFTWGTTAIWLFHKDFNMVSCRVVRRGCARSDRKTSPGAGSGPTSGTAFHLVHSSKQSSQYRSYVEQLGGTLFKFGRKRKSLHSKCAIPCFVRIRWRASTAEGSKRFTAK</sequence>
<protein>
    <submittedName>
        <fullName evidence="1">Uncharacterized protein</fullName>
    </submittedName>
</protein>
<evidence type="ECO:0000313" key="1">
    <source>
        <dbReference type="EMBL" id="KAF9068516.1"/>
    </source>
</evidence>
<reference evidence="1" key="1">
    <citation type="submission" date="2020-11" db="EMBL/GenBank/DDBJ databases">
        <authorList>
            <consortium name="DOE Joint Genome Institute"/>
            <person name="Ahrendt S."/>
            <person name="Riley R."/>
            <person name="Andreopoulos W."/>
            <person name="Labutti K."/>
            <person name="Pangilinan J."/>
            <person name="Ruiz-Duenas F.J."/>
            <person name="Barrasa J.M."/>
            <person name="Sanchez-Garcia M."/>
            <person name="Camarero S."/>
            <person name="Miyauchi S."/>
            <person name="Serrano A."/>
            <person name="Linde D."/>
            <person name="Babiker R."/>
            <person name="Drula E."/>
            <person name="Ayuso-Fernandez I."/>
            <person name="Pacheco R."/>
            <person name="Padilla G."/>
            <person name="Ferreira P."/>
            <person name="Barriuso J."/>
            <person name="Kellner H."/>
            <person name="Castanera R."/>
            <person name="Alfaro M."/>
            <person name="Ramirez L."/>
            <person name="Pisabarro A.G."/>
            <person name="Kuo A."/>
            <person name="Tritt A."/>
            <person name="Lipzen A."/>
            <person name="He G."/>
            <person name="Yan M."/>
            <person name="Ng V."/>
            <person name="Cullen D."/>
            <person name="Martin F."/>
            <person name="Rosso M.-N."/>
            <person name="Henrissat B."/>
            <person name="Hibbett D."/>
            <person name="Martinez A.T."/>
            <person name="Grigoriev I.V."/>
        </authorList>
    </citation>
    <scope>NUCLEOTIDE SEQUENCE</scope>
    <source>
        <strain evidence="1">AH 40177</strain>
    </source>
</reference>
<gene>
    <name evidence="1" type="ORF">BDP27DRAFT_816545</name>
</gene>
<evidence type="ECO:0000313" key="2">
    <source>
        <dbReference type="Proteomes" id="UP000772434"/>
    </source>
</evidence>
<dbReference type="Proteomes" id="UP000772434">
    <property type="component" value="Unassembled WGS sequence"/>
</dbReference>
<dbReference type="EMBL" id="JADNRY010000060">
    <property type="protein sequence ID" value="KAF9068516.1"/>
    <property type="molecule type" value="Genomic_DNA"/>
</dbReference>
<keyword evidence="2" id="KW-1185">Reference proteome</keyword>
<proteinExistence type="predicted"/>
<dbReference type="AlphaFoldDB" id="A0A9P5PSB9"/>
<accession>A0A9P5PSB9</accession>